<gene>
    <name evidence="3" type="ORF">VP393_00023</name>
</gene>
<dbReference type="GO" id="GO:0016747">
    <property type="term" value="F:acyltransferase activity, transferring groups other than amino-acyl groups"/>
    <property type="evidence" value="ECO:0007669"/>
    <property type="project" value="InterPro"/>
</dbReference>
<dbReference type="InterPro" id="IPR050879">
    <property type="entry name" value="Acyltransferase_3"/>
</dbReference>
<dbReference type="AlphaFoldDB" id="A0A7M1WIV0"/>
<feature type="transmembrane region" description="Helical" evidence="1">
    <location>
        <begin position="263"/>
        <end position="282"/>
    </location>
</feature>
<protein>
    <recommendedName>
        <fullName evidence="2">Acyltransferase 3 domain-containing protein</fullName>
    </recommendedName>
</protein>
<feature type="transmembrane region" description="Helical" evidence="1">
    <location>
        <begin position="297"/>
        <end position="318"/>
    </location>
</feature>
<feature type="domain" description="Acyltransferase 3" evidence="2">
    <location>
        <begin position="13"/>
        <end position="314"/>
    </location>
</feature>
<feature type="transmembrane region" description="Helical" evidence="1">
    <location>
        <begin position="191"/>
        <end position="208"/>
    </location>
</feature>
<dbReference type="PANTHER" id="PTHR23028">
    <property type="entry name" value="ACETYLTRANSFERASE"/>
    <property type="match status" value="1"/>
</dbReference>
<dbReference type="InterPro" id="IPR002656">
    <property type="entry name" value="Acyl_transf_3_dom"/>
</dbReference>
<organism evidence="3">
    <name type="scientific">Vibrio parahaemolyticus</name>
    <dbReference type="NCBI Taxonomy" id="670"/>
    <lineage>
        <taxon>Bacteria</taxon>
        <taxon>Pseudomonadati</taxon>
        <taxon>Pseudomonadota</taxon>
        <taxon>Gammaproteobacteria</taxon>
        <taxon>Vibrionales</taxon>
        <taxon>Vibrionaceae</taxon>
        <taxon>Vibrio</taxon>
    </lineage>
</organism>
<reference evidence="3" key="1">
    <citation type="submission" date="2020-08" db="EMBL/GenBank/DDBJ databases">
        <title>Genetic structure, function and evolution of capsule biosynthesis loci in Vibrio parahaemolyticus.</title>
        <authorList>
            <person name="Li L."/>
            <person name="Bian S."/>
        </authorList>
    </citation>
    <scope>NUCLEOTIDE SEQUENCE</scope>
    <source>
        <strain evidence="3">VP393</strain>
    </source>
</reference>
<feature type="transmembrane region" description="Helical" evidence="1">
    <location>
        <begin position="17"/>
        <end position="35"/>
    </location>
</feature>
<feature type="transmembrane region" description="Helical" evidence="1">
    <location>
        <begin position="88"/>
        <end position="108"/>
    </location>
</feature>
<evidence type="ECO:0000259" key="2">
    <source>
        <dbReference type="Pfam" id="PF01757"/>
    </source>
</evidence>
<feature type="transmembrane region" description="Helical" evidence="1">
    <location>
        <begin position="137"/>
        <end position="155"/>
    </location>
</feature>
<evidence type="ECO:0000313" key="3">
    <source>
        <dbReference type="EMBL" id="QOS27044.1"/>
    </source>
</evidence>
<dbReference type="GO" id="GO:0000271">
    <property type="term" value="P:polysaccharide biosynthetic process"/>
    <property type="evidence" value="ECO:0007669"/>
    <property type="project" value="TreeGrafter"/>
</dbReference>
<keyword evidence="1" id="KW-0812">Transmembrane</keyword>
<dbReference type="PANTHER" id="PTHR23028:SF53">
    <property type="entry name" value="ACYL_TRANSF_3 DOMAIN-CONTAINING PROTEIN"/>
    <property type="match status" value="1"/>
</dbReference>
<name>A0A7M1WIV0_VIBPH</name>
<proteinExistence type="predicted"/>
<dbReference type="EMBL" id="MT898338">
    <property type="protein sequence ID" value="QOS27044.1"/>
    <property type="molecule type" value="Genomic_DNA"/>
</dbReference>
<accession>A0A7M1WIV0</accession>
<feature type="transmembrane region" description="Helical" evidence="1">
    <location>
        <begin position="161"/>
        <end position="179"/>
    </location>
</feature>
<keyword evidence="1" id="KW-0472">Membrane</keyword>
<dbReference type="Pfam" id="PF01757">
    <property type="entry name" value="Acyl_transf_3"/>
    <property type="match status" value="1"/>
</dbReference>
<sequence>MNEQLINTKKRYENLDLLRGLAALSVLLYHYLYHYSNIYDLNYGIKVFALGKFGVVLFFVLSGFVIFTSLNNGQSRFSFVKKRFLRLFPTYWICISLTFIITTFYGLPGREVDFQTYIVNLTMLQNLIGVRNVDGVYWTLTYELLFYMFSCVFLFRKNNVRKFFAINIAYMLFQFLLIFSEVDVNIRMKTMILYEYYVFFLVGMIFYFDETNVRLYSSWHLQILLLLSLIYIVLVRAYPFIDILCIAFVYLGIKKQNIIPNGLIKRILLSLGWVSYPLYLLHQNIGFVVIRNASFSFYVNCILAMLLSIALSLVVLKLETKLRVINK</sequence>
<feature type="transmembrane region" description="Helical" evidence="1">
    <location>
        <begin position="228"/>
        <end position="251"/>
    </location>
</feature>
<keyword evidence="1" id="KW-1133">Transmembrane helix</keyword>
<feature type="transmembrane region" description="Helical" evidence="1">
    <location>
        <begin position="47"/>
        <end position="67"/>
    </location>
</feature>
<dbReference type="GO" id="GO:0016020">
    <property type="term" value="C:membrane"/>
    <property type="evidence" value="ECO:0007669"/>
    <property type="project" value="TreeGrafter"/>
</dbReference>
<evidence type="ECO:0000256" key="1">
    <source>
        <dbReference type="SAM" id="Phobius"/>
    </source>
</evidence>